<accession>A0A9D4YB37</accession>
<keyword evidence="2" id="KW-0732">Signal</keyword>
<evidence type="ECO:0000313" key="3">
    <source>
        <dbReference type="EMBL" id="KAI5433935.1"/>
    </source>
</evidence>
<feature type="signal peptide" evidence="2">
    <location>
        <begin position="1"/>
        <end position="23"/>
    </location>
</feature>
<gene>
    <name evidence="3" type="ORF">KIW84_020969</name>
</gene>
<evidence type="ECO:0000256" key="1">
    <source>
        <dbReference type="SAM" id="MobiDB-lite"/>
    </source>
</evidence>
<sequence length="157" mass="16258">MMNIKSFIFVFFLSALIFISVMATEPSKDDGKQSGGAFEISKTKLAVNKDGDMEKGHNDNGLGFWINGGGWGGSIESGDFKGSINIGGAQGGGENNGLGGQGEGGNEVSWRGGENSGFGGEGGRRNDVSWRGGENRGFGGEEVESGGGFAGLWDHKN</sequence>
<proteinExistence type="predicted"/>
<evidence type="ECO:0000256" key="2">
    <source>
        <dbReference type="SAM" id="SignalP"/>
    </source>
</evidence>
<reference evidence="3 4" key="1">
    <citation type="journal article" date="2022" name="Nat. Genet.">
        <title>Improved pea reference genome and pan-genome highlight genomic features and evolutionary characteristics.</title>
        <authorList>
            <person name="Yang T."/>
            <person name="Liu R."/>
            <person name="Luo Y."/>
            <person name="Hu S."/>
            <person name="Wang D."/>
            <person name="Wang C."/>
            <person name="Pandey M.K."/>
            <person name="Ge S."/>
            <person name="Xu Q."/>
            <person name="Li N."/>
            <person name="Li G."/>
            <person name="Huang Y."/>
            <person name="Saxena R.K."/>
            <person name="Ji Y."/>
            <person name="Li M."/>
            <person name="Yan X."/>
            <person name="He Y."/>
            <person name="Liu Y."/>
            <person name="Wang X."/>
            <person name="Xiang C."/>
            <person name="Varshney R.K."/>
            <person name="Ding H."/>
            <person name="Gao S."/>
            <person name="Zong X."/>
        </authorList>
    </citation>
    <scope>NUCLEOTIDE SEQUENCE [LARGE SCALE GENOMIC DNA]</scope>
    <source>
        <strain evidence="3 4">cv. Zhongwan 6</strain>
    </source>
</reference>
<dbReference type="Gramene" id="Psat02G0096900-T2">
    <property type="protein sequence ID" value="KAI5433935.1"/>
    <property type="gene ID" value="KIW84_020969"/>
</dbReference>
<feature type="region of interest" description="Disordered" evidence="1">
    <location>
        <begin position="87"/>
        <end position="157"/>
    </location>
</feature>
<evidence type="ECO:0008006" key="5">
    <source>
        <dbReference type="Google" id="ProtNLM"/>
    </source>
</evidence>
<feature type="compositionally biased region" description="Gly residues" evidence="1">
    <location>
        <begin position="88"/>
        <end position="105"/>
    </location>
</feature>
<dbReference type="AlphaFoldDB" id="A0A9D4YB37"/>
<name>A0A9D4YB37_PEA</name>
<protein>
    <recommendedName>
        <fullName evidence="5">Nodule-specific Glycine Rich Peptide</fullName>
    </recommendedName>
</protein>
<evidence type="ECO:0000313" key="4">
    <source>
        <dbReference type="Proteomes" id="UP001058974"/>
    </source>
</evidence>
<feature type="compositionally biased region" description="Gly residues" evidence="1">
    <location>
        <begin position="135"/>
        <end position="150"/>
    </location>
</feature>
<dbReference type="EMBL" id="JAMSHJ010000002">
    <property type="protein sequence ID" value="KAI5433935.1"/>
    <property type="molecule type" value="Genomic_DNA"/>
</dbReference>
<feature type="chain" id="PRO_5039359343" description="Nodule-specific Glycine Rich Peptide" evidence="2">
    <location>
        <begin position="24"/>
        <end position="157"/>
    </location>
</feature>
<comment type="caution">
    <text evidence="3">The sequence shown here is derived from an EMBL/GenBank/DDBJ whole genome shotgun (WGS) entry which is preliminary data.</text>
</comment>
<organism evidence="3 4">
    <name type="scientific">Pisum sativum</name>
    <name type="common">Garden pea</name>
    <name type="synonym">Lathyrus oleraceus</name>
    <dbReference type="NCBI Taxonomy" id="3888"/>
    <lineage>
        <taxon>Eukaryota</taxon>
        <taxon>Viridiplantae</taxon>
        <taxon>Streptophyta</taxon>
        <taxon>Embryophyta</taxon>
        <taxon>Tracheophyta</taxon>
        <taxon>Spermatophyta</taxon>
        <taxon>Magnoliopsida</taxon>
        <taxon>eudicotyledons</taxon>
        <taxon>Gunneridae</taxon>
        <taxon>Pentapetalae</taxon>
        <taxon>rosids</taxon>
        <taxon>fabids</taxon>
        <taxon>Fabales</taxon>
        <taxon>Fabaceae</taxon>
        <taxon>Papilionoideae</taxon>
        <taxon>50 kb inversion clade</taxon>
        <taxon>NPAAA clade</taxon>
        <taxon>Hologalegina</taxon>
        <taxon>IRL clade</taxon>
        <taxon>Fabeae</taxon>
        <taxon>Lathyrus</taxon>
    </lineage>
</organism>
<keyword evidence="4" id="KW-1185">Reference proteome</keyword>
<dbReference type="Proteomes" id="UP001058974">
    <property type="component" value="Chromosome 2"/>
</dbReference>